<dbReference type="EMBL" id="BRYA01000804">
    <property type="protein sequence ID" value="GMI32973.1"/>
    <property type="molecule type" value="Genomic_DNA"/>
</dbReference>
<gene>
    <name evidence="2" type="ORF">TrCOL_g13814</name>
</gene>
<dbReference type="InterPro" id="IPR036415">
    <property type="entry name" value="Lamin_tail_dom_sf"/>
</dbReference>
<sequence>MLCSSLKITEVASKGSTGTCDGQDWVEIHNPSTSSLDISSYVLYDDKGASDSKAYIFPASTVLAPSAYLLICCNQDDASTGALFKIGSEDVISVADASLNVVDTSGVIPTGAFLDLTYARDASDSDNFKFTTTPTPGTANTINVYDSAAHLARLSDQNDLGVDFFGMNVDGTKPTTAMEDVVDMHITMETEKEETMWDEQSYEMYHSVESFKVGDEELSSGGRIRPRGQSTLAIATCMGMKTIPFLLDFTSKDNTQTLFGVEKMYLRHHMSDLSYSREWTMHRMLARSGLPHLRTRTVRLYINDDYIGLYEAMEAPDQEYVFARSFPSYDKDDFALFKIKTHTAGCGLPEAGYTTAAFEKATEVPPYTFERGNHRDKIGAKEELMECVMQFFANMGKEKVGVLSAYKAYGGDCAEMLVEEGIIDLDLGSNNWKAAMKTFYNTHVPPNFECEDLECSTSTLKDEVNVENFLKNFAWYAITIGQDSPMGNLNNWFLANPNDGSGWNIVQYDHNNMLEAAGLNLCGEGCQNQQISWSINRPTCTSLNSNPIVGPLLSNQTLHTQYLGYVKDILDNILTDAFFTEISEHILAMRSYIITDPFAFGVDVDGEASTTPADANCGDTGTCPFLPALKLRREEIYKQLTALGDGTFPRATEDLFDPAESCVDWNSAEIGKIQNACGICTEAEPCYSSLGCAFRNTEDGTWGGWMSDCNEANGYCDACFPDSPCPVTGGGGGEIDTPSTEDDTIVISEVSSNPVEGTCGSQDYVELFNPTGFKIYLKDYVLHDDKGPKDPSAFKFPELAIIEGNSVLLLCANGNGVSSPSFGIKDNDAISLHDTKYDKLVTSAGRMRGTRGEGQSWTLQSDGTYAYKMATPFVFGDYESPPENDGFFALGGSAASENACAGGLAVWLSLILAITFAF</sequence>
<dbReference type="Pfam" id="PF08757">
    <property type="entry name" value="CotH"/>
    <property type="match status" value="2"/>
</dbReference>
<dbReference type="InterPro" id="IPR014867">
    <property type="entry name" value="Spore_coat_CotH_CotH2/3/7"/>
</dbReference>
<protein>
    <recommendedName>
        <fullName evidence="1">LTD domain-containing protein</fullName>
    </recommendedName>
</protein>
<organism evidence="2 3">
    <name type="scientific">Triparma columacea</name>
    <dbReference type="NCBI Taxonomy" id="722753"/>
    <lineage>
        <taxon>Eukaryota</taxon>
        <taxon>Sar</taxon>
        <taxon>Stramenopiles</taxon>
        <taxon>Ochrophyta</taxon>
        <taxon>Bolidophyceae</taxon>
        <taxon>Parmales</taxon>
        <taxon>Triparmaceae</taxon>
        <taxon>Triparma</taxon>
    </lineage>
</organism>
<evidence type="ECO:0000313" key="2">
    <source>
        <dbReference type="EMBL" id="GMI32973.1"/>
    </source>
</evidence>
<dbReference type="Proteomes" id="UP001165065">
    <property type="component" value="Unassembled WGS sequence"/>
</dbReference>
<dbReference type="InterPro" id="IPR001322">
    <property type="entry name" value="Lamin_tail_dom"/>
</dbReference>
<dbReference type="PROSITE" id="PS51841">
    <property type="entry name" value="LTD"/>
    <property type="match status" value="2"/>
</dbReference>
<dbReference type="AlphaFoldDB" id="A0A9W7G4C7"/>
<accession>A0A9W7G4C7</accession>
<proteinExistence type="predicted"/>
<feature type="domain" description="LTD" evidence="1">
    <location>
        <begin position="731"/>
        <end position="877"/>
    </location>
</feature>
<evidence type="ECO:0000313" key="3">
    <source>
        <dbReference type="Proteomes" id="UP001165065"/>
    </source>
</evidence>
<evidence type="ECO:0000259" key="1">
    <source>
        <dbReference type="PROSITE" id="PS51841"/>
    </source>
</evidence>
<dbReference type="Gene3D" id="2.60.40.1260">
    <property type="entry name" value="Lamin Tail domain"/>
    <property type="match status" value="2"/>
</dbReference>
<dbReference type="OrthoDB" id="193138at2759"/>
<dbReference type="SUPFAM" id="SSF74853">
    <property type="entry name" value="Lamin A/C globular tail domain"/>
    <property type="match status" value="2"/>
</dbReference>
<keyword evidence="3" id="KW-1185">Reference proteome</keyword>
<feature type="domain" description="LTD" evidence="1">
    <location>
        <begin position="1"/>
        <end position="134"/>
    </location>
</feature>
<name>A0A9W7G4C7_9STRA</name>
<dbReference type="Pfam" id="PF00932">
    <property type="entry name" value="LTD"/>
    <property type="match status" value="1"/>
</dbReference>
<comment type="caution">
    <text evidence="2">The sequence shown here is derived from an EMBL/GenBank/DDBJ whole genome shotgun (WGS) entry which is preliminary data.</text>
</comment>
<reference evidence="3" key="1">
    <citation type="journal article" date="2023" name="Commun. Biol.">
        <title>Genome analysis of Parmales, the sister group of diatoms, reveals the evolutionary specialization of diatoms from phago-mixotrophs to photoautotrophs.</title>
        <authorList>
            <person name="Ban H."/>
            <person name="Sato S."/>
            <person name="Yoshikawa S."/>
            <person name="Yamada K."/>
            <person name="Nakamura Y."/>
            <person name="Ichinomiya M."/>
            <person name="Sato N."/>
            <person name="Blanc-Mathieu R."/>
            <person name="Endo H."/>
            <person name="Kuwata A."/>
            <person name="Ogata H."/>
        </authorList>
    </citation>
    <scope>NUCLEOTIDE SEQUENCE [LARGE SCALE GENOMIC DNA]</scope>
</reference>